<dbReference type="EMBL" id="JAROCD010000002">
    <property type="protein sequence ID" value="MDN4600160.1"/>
    <property type="molecule type" value="Genomic_DNA"/>
</dbReference>
<evidence type="ECO:0000256" key="1">
    <source>
        <dbReference type="SAM" id="SignalP"/>
    </source>
</evidence>
<proteinExistence type="predicted"/>
<dbReference type="Proteomes" id="UP001174205">
    <property type="component" value="Unassembled WGS sequence"/>
</dbReference>
<dbReference type="Pfam" id="PF13529">
    <property type="entry name" value="Peptidase_C39_2"/>
    <property type="match status" value="1"/>
</dbReference>
<keyword evidence="4" id="KW-1185">Reference proteome</keyword>
<evidence type="ECO:0000259" key="2">
    <source>
        <dbReference type="Pfam" id="PF13529"/>
    </source>
</evidence>
<name>A0ABT8J511_9BACL</name>
<dbReference type="RefSeq" id="WP_301244331.1">
    <property type="nucleotide sequence ID" value="NZ_JAROCD010000002.1"/>
</dbReference>
<evidence type="ECO:0000313" key="4">
    <source>
        <dbReference type="Proteomes" id="UP001174205"/>
    </source>
</evidence>
<feature type="domain" description="Peptidase C39-like" evidence="2">
    <location>
        <begin position="206"/>
        <end position="337"/>
    </location>
</feature>
<accession>A0ABT8J511</accession>
<evidence type="ECO:0000313" key="3">
    <source>
        <dbReference type="EMBL" id="MDN4600160.1"/>
    </source>
</evidence>
<protein>
    <submittedName>
        <fullName evidence="3">C39 family peptidase</fullName>
    </submittedName>
</protein>
<reference evidence="3" key="1">
    <citation type="submission" date="2023-03" db="EMBL/GenBank/DDBJ databases">
        <title>MT1 and MT2 Draft Genomes of Novel Species.</title>
        <authorList>
            <person name="Venkateswaran K."/>
        </authorList>
    </citation>
    <scope>NUCLEOTIDE SEQUENCE</scope>
    <source>
        <strain evidence="3">F6_3S_P_1C</strain>
    </source>
</reference>
<organism evidence="3 4">
    <name type="scientific">Paenibacillus vandeheii</name>
    <dbReference type="NCBI Taxonomy" id="3035917"/>
    <lineage>
        <taxon>Bacteria</taxon>
        <taxon>Bacillati</taxon>
        <taxon>Bacillota</taxon>
        <taxon>Bacilli</taxon>
        <taxon>Bacillales</taxon>
        <taxon>Paenibacillaceae</taxon>
        <taxon>Paenibacillus</taxon>
    </lineage>
</organism>
<gene>
    <name evidence="3" type="ORF">P5G61_02890</name>
</gene>
<dbReference type="InterPro" id="IPR039564">
    <property type="entry name" value="Peptidase_C39-like"/>
</dbReference>
<feature type="chain" id="PRO_5047374221" evidence="1">
    <location>
        <begin position="24"/>
        <end position="362"/>
    </location>
</feature>
<sequence>MRKICLSIFLGVLLMLMPVAAFADSPSDSAIQTSTYHKAMEAAASYVGIVQANTEDWKNTKISYDFPLFDFDGNVTAYLFSVKLEASNSGYLIVSADNNPVVLESAREGDHPYFKANEGQPIYVGATMYYVKLNSSEFIDIREGKTITSNDLKSKGTLSGKASDQGIIPETDSASEISPLTVQPQTIISYSQKLISGVPDFTWYLGCSPTVFSNITKYWDNNGYPNLVQSTTTTNTLIEVMANYMSTNSDGTTGWDNRVTGMKKFWTDRNYSVSVSRVSANFSTHKTEMTNNRPDVINVVGDATYGNHDMTGVGYEEYQDTNQNLAWFRYVIVHDTWSNTPTDVYIYLPQLSWNETVKVVPN</sequence>
<comment type="caution">
    <text evidence="3">The sequence shown here is derived from an EMBL/GenBank/DDBJ whole genome shotgun (WGS) entry which is preliminary data.</text>
</comment>
<feature type="signal peptide" evidence="1">
    <location>
        <begin position="1"/>
        <end position="23"/>
    </location>
</feature>
<keyword evidence="1" id="KW-0732">Signal</keyword>